<evidence type="ECO:0000313" key="3">
    <source>
        <dbReference type="Proteomes" id="UP000018851"/>
    </source>
</evidence>
<proteinExistence type="predicted"/>
<dbReference type="HOGENOM" id="CLU_2883616_0_0_5"/>
<dbReference type="STRING" id="1123269.NX02_19810"/>
<dbReference type="Proteomes" id="UP000018851">
    <property type="component" value="Chromosome"/>
</dbReference>
<protein>
    <submittedName>
        <fullName evidence="2">Uncharacterized protein</fullName>
    </submittedName>
</protein>
<evidence type="ECO:0000313" key="2">
    <source>
        <dbReference type="EMBL" id="AHE55621.1"/>
    </source>
</evidence>
<name>W0AEU7_9SPHN</name>
<dbReference type="AlphaFoldDB" id="W0AEU7"/>
<feature type="region of interest" description="Disordered" evidence="1">
    <location>
        <begin position="1"/>
        <end position="28"/>
    </location>
</feature>
<reference evidence="2 3" key="1">
    <citation type="submission" date="2013-07" db="EMBL/GenBank/DDBJ databases">
        <title>Completed genome of Sphingomonas sanxanigenens NX02.</title>
        <authorList>
            <person name="Ma T."/>
            <person name="Huang H."/>
            <person name="Wu M."/>
            <person name="Li X."/>
            <person name="Li G."/>
        </authorList>
    </citation>
    <scope>NUCLEOTIDE SEQUENCE [LARGE SCALE GENOMIC DNA]</scope>
    <source>
        <strain evidence="2 3">NX02</strain>
    </source>
</reference>
<dbReference type="KEGG" id="ssan:NX02_19810"/>
<accession>W0AEU7</accession>
<gene>
    <name evidence="2" type="ORF">NX02_19810</name>
</gene>
<organism evidence="2 3">
    <name type="scientific">Sphingomonas sanxanigenens DSM 19645 = NX02</name>
    <dbReference type="NCBI Taxonomy" id="1123269"/>
    <lineage>
        <taxon>Bacteria</taxon>
        <taxon>Pseudomonadati</taxon>
        <taxon>Pseudomonadota</taxon>
        <taxon>Alphaproteobacteria</taxon>
        <taxon>Sphingomonadales</taxon>
        <taxon>Sphingomonadaceae</taxon>
        <taxon>Sphingomonas</taxon>
    </lineage>
</organism>
<sequence>MSSPPARAPIRTRTALDETVGSRGEARSERRLERLAERMDHQQALQQAIAAPLPERQLGLDLI</sequence>
<keyword evidence="3" id="KW-1185">Reference proteome</keyword>
<dbReference type="EMBL" id="CP006644">
    <property type="protein sequence ID" value="AHE55621.1"/>
    <property type="molecule type" value="Genomic_DNA"/>
</dbReference>
<evidence type="ECO:0000256" key="1">
    <source>
        <dbReference type="SAM" id="MobiDB-lite"/>
    </source>
</evidence>